<reference evidence="4" key="1">
    <citation type="submission" date="2021-03" db="EMBL/GenBank/DDBJ databases">
        <title>Revisited historic fungal species revealed as producer of novel bioactive compounds through whole genome sequencing and comparative genomics.</title>
        <authorList>
            <person name="Vignolle G.A."/>
            <person name="Hochenegger N."/>
            <person name="Mach R.L."/>
            <person name="Mach-Aigner A.R."/>
            <person name="Javad Rahimi M."/>
            <person name="Salim K.A."/>
            <person name="Chan C.M."/>
            <person name="Lim L.B.L."/>
            <person name="Cai F."/>
            <person name="Druzhinina I.S."/>
            <person name="U'Ren J.M."/>
            <person name="Derntl C."/>
        </authorList>
    </citation>
    <scope>NUCLEOTIDE SEQUENCE</scope>
    <source>
        <strain evidence="4">TUCIM 5799</strain>
    </source>
</reference>
<accession>A0A9P9WAT3</accession>
<name>A0A9P9WAT3_9PEZI</name>
<keyword evidence="5" id="KW-1185">Reference proteome</keyword>
<organism evidence="4 5">
    <name type="scientific">Neoarthrinium moseri</name>
    <dbReference type="NCBI Taxonomy" id="1658444"/>
    <lineage>
        <taxon>Eukaryota</taxon>
        <taxon>Fungi</taxon>
        <taxon>Dikarya</taxon>
        <taxon>Ascomycota</taxon>
        <taxon>Pezizomycotina</taxon>
        <taxon>Sordariomycetes</taxon>
        <taxon>Xylariomycetidae</taxon>
        <taxon>Amphisphaeriales</taxon>
        <taxon>Apiosporaceae</taxon>
        <taxon>Neoarthrinium</taxon>
    </lineage>
</organism>
<feature type="domain" description="Reelin" evidence="3">
    <location>
        <begin position="1"/>
        <end position="53"/>
    </location>
</feature>
<evidence type="ECO:0000256" key="2">
    <source>
        <dbReference type="SAM" id="Phobius"/>
    </source>
</evidence>
<evidence type="ECO:0000256" key="1">
    <source>
        <dbReference type="SAM" id="MobiDB-lite"/>
    </source>
</evidence>
<evidence type="ECO:0000259" key="3">
    <source>
        <dbReference type="PROSITE" id="PS51019"/>
    </source>
</evidence>
<dbReference type="AlphaFoldDB" id="A0A9P9WAT3"/>
<feature type="transmembrane region" description="Helical" evidence="2">
    <location>
        <begin position="25"/>
        <end position="46"/>
    </location>
</feature>
<keyword evidence="2" id="KW-0472">Membrane</keyword>
<evidence type="ECO:0000313" key="5">
    <source>
        <dbReference type="Proteomes" id="UP000829685"/>
    </source>
</evidence>
<keyword evidence="2" id="KW-1133">Transmembrane helix</keyword>
<gene>
    <name evidence="4" type="ORF">JX265_012065</name>
</gene>
<sequence length="281" mass="30694">MWIAEIQAPGCTLFRATEILRRAELWINRAGFVANYAMLALATPLVGSYGTVPIYVLFSFASIFGVMAVTMVLYLRWHVSVIMKGQRSRSLDYEQCNSDQGVSLDEINVTTGPLDSLPTAVATPEDPDHESIISRRPIASRGELPISFSFNESKLSTDGAAKPALYTTGSTIGMSVLKSQDEMRLETPISEIGHKTTGAVPHAVKARNLLVTPAWWDGDIMEEKGPHLAPDVSPGGVSAKKRHVEPRYPLRSHASLDAPRNNNGFGTIDDNFAPKKGREET</sequence>
<evidence type="ECO:0000313" key="4">
    <source>
        <dbReference type="EMBL" id="KAI1855802.1"/>
    </source>
</evidence>
<keyword evidence="2" id="KW-0812">Transmembrane</keyword>
<feature type="transmembrane region" description="Helical" evidence="2">
    <location>
        <begin position="52"/>
        <end position="75"/>
    </location>
</feature>
<feature type="compositionally biased region" description="Basic and acidic residues" evidence="1">
    <location>
        <begin position="272"/>
        <end position="281"/>
    </location>
</feature>
<dbReference type="EMBL" id="JAFIMR010000049">
    <property type="protein sequence ID" value="KAI1855802.1"/>
    <property type="molecule type" value="Genomic_DNA"/>
</dbReference>
<dbReference type="InterPro" id="IPR002861">
    <property type="entry name" value="Reeler_dom"/>
</dbReference>
<dbReference type="Proteomes" id="UP000829685">
    <property type="component" value="Unassembled WGS sequence"/>
</dbReference>
<proteinExistence type="predicted"/>
<dbReference type="PROSITE" id="PS51019">
    <property type="entry name" value="REELIN"/>
    <property type="match status" value="1"/>
</dbReference>
<feature type="region of interest" description="Disordered" evidence="1">
    <location>
        <begin position="227"/>
        <end position="281"/>
    </location>
</feature>
<comment type="caution">
    <text evidence="4">The sequence shown here is derived from an EMBL/GenBank/DDBJ whole genome shotgun (WGS) entry which is preliminary data.</text>
</comment>
<protein>
    <recommendedName>
        <fullName evidence="3">Reelin domain-containing protein</fullName>
    </recommendedName>
</protein>